<accession>A0ACA9KL88</accession>
<evidence type="ECO:0000313" key="1">
    <source>
        <dbReference type="EMBL" id="CAG8478422.1"/>
    </source>
</evidence>
<gene>
    <name evidence="1" type="ORF">SPELUC_LOCUS2017</name>
</gene>
<protein>
    <submittedName>
        <fullName evidence="1">13133_t:CDS:1</fullName>
    </submittedName>
</protein>
<comment type="caution">
    <text evidence="1">The sequence shown here is derived from an EMBL/GenBank/DDBJ whole genome shotgun (WGS) entry which is preliminary data.</text>
</comment>
<name>A0ACA9KL88_9GLOM</name>
<evidence type="ECO:0000313" key="2">
    <source>
        <dbReference type="Proteomes" id="UP000789366"/>
    </source>
</evidence>
<reference evidence="1" key="1">
    <citation type="submission" date="2021-06" db="EMBL/GenBank/DDBJ databases">
        <authorList>
            <person name="Kallberg Y."/>
            <person name="Tangrot J."/>
            <person name="Rosling A."/>
        </authorList>
    </citation>
    <scope>NUCLEOTIDE SEQUENCE</scope>
    <source>
        <strain evidence="1">28 12/20/2015</strain>
    </source>
</reference>
<dbReference type="EMBL" id="CAJVPW010001229">
    <property type="protein sequence ID" value="CAG8478422.1"/>
    <property type="molecule type" value="Genomic_DNA"/>
</dbReference>
<organism evidence="1 2">
    <name type="scientific">Cetraspora pellucida</name>
    <dbReference type="NCBI Taxonomy" id="1433469"/>
    <lineage>
        <taxon>Eukaryota</taxon>
        <taxon>Fungi</taxon>
        <taxon>Fungi incertae sedis</taxon>
        <taxon>Mucoromycota</taxon>
        <taxon>Glomeromycotina</taxon>
        <taxon>Glomeromycetes</taxon>
        <taxon>Diversisporales</taxon>
        <taxon>Gigasporaceae</taxon>
        <taxon>Cetraspora</taxon>
    </lineage>
</organism>
<dbReference type="Proteomes" id="UP000789366">
    <property type="component" value="Unassembled WGS sequence"/>
</dbReference>
<proteinExistence type="predicted"/>
<sequence length="671" mass="77843">MELSSGQALDLNFSRELLDSAQELMDSSQELLESSQELVETFPDEERDETHDETHDEAHDEAHGEAYDEAHDETFDEVHEVHKGQDLVGINGPLPHINKPIVFAIDDTFPNWPIAEHYVTQYGRQKGFVAIKIRSKTDHNGHLTNLYYKCEFGRTYQSKKTNNLQNQHNKGSKKINCDWKVNLSSATSMIRITSFNDHHVEHQLSPDTNIFAPVNRRFSDDCREEIRHLVVNGRCDLSTIRSLISAKFPDQLFLTRDLANVVAQLRREHKNILKNLRSKLSEQYAEFIKEFYLACNSLSEGVFEARFTSLLNKYPTASSYLHKLFLNKESWACAYTFKIFNGGMQSTQRVEGLNNHIKTAINSSSTLLQVMEAIQQRIERENFNERFNLWSQERINYNDNIVLRSVFSEIVQQINKYLTPNLATEQQKQIVQSTIYRAQIFNLWDSDNSLNLQEITYDNDFIENIYDISQLYLLALIKENEYSSVKEVWKTTRNTELTSIIHQLSNAMSMNLLRIDDIQENNLQKSINKKYQYNKSMSLAKKAITLQGESENDNELDTILKNYIEKKILQHEKETKEREQRVLRENYNLGNVLAVKTDNEQIISIDDVANPLRHVGKGAPRKNRIKGVQEEYQPKKKVKSNAGTGTRLCGYCHEPNHYQSTCPQKRSNLEE</sequence>
<keyword evidence="2" id="KW-1185">Reference proteome</keyword>